<accession>A0A1W1ZD52</accession>
<dbReference type="Gene3D" id="1.20.58.220">
    <property type="entry name" value="Phosphate transport system protein phou homolog 2, domain 2"/>
    <property type="match status" value="1"/>
</dbReference>
<dbReference type="OrthoDB" id="9797568at2"/>
<dbReference type="STRING" id="1122930.SAMN02745168_0972"/>
<evidence type="ECO:0000313" key="3">
    <source>
        <dbReference type="Proteomes" id="UP000192790"/>
    </source>
</evidence>
<dbReference type="InterPro" id="IPR018445">
    <property type="entry name" value="Put_Phosphate_transp_reg"/>
</dbReference>
<comment type="similarity">
    <text evidence="1">Belongs to the UPF0111 family.</text>
</comment>
<dbReference type="EMBL" id="FWXW01000002">
    <property type="protein sequence ID" value="SMC46370.1"/>
    <property type="molecule type" value="Genomic_DNA"/>
</dbReference>
<gene>
    <name evidence="2" type="ORF">SAMN02745168_0972</name>
</gene>
<organism evidence="2 3">
    <name type="scientific">Papillibacter cinnamivorans DSM 12816</name>
    <dbReference type="NCBI Taxonomy" id="1122930"/>
    <lineage>
        <taxon>Bacteria</taxon>
        <taxon>Bacillati</taxon>
        <taxon>Bacillota</taxon>
        <taxon>Clostridia</taxon>
        <taxon>Eubacteriales</taxon>
        <taxon>Oscillospiraceae</taxon>
        <taxon>Papillibacter</taxon>
    </lineage>
</organism>
<reference evidence="2 3" key="1">
    <citation type="submission" date="2017-04" db="EMBL/GenBank/DDBJ databases">
        <authorList>
            <person name="Afonso C.L."/>
            <person name="Miller P.J."/>
            <person name="Scott M.A."/>
            <person name="Spackman E."/>
            <person name="Goraichik I."/>
            <person name="Dimitrov K.M."/>
            <person name="Suarez D.L."/>
            <person name="Swayne D.E."/>
        </authorList>
    </citation>
    <scope>NUCLEOTIDE SEQUENCE [LARGE SCALE GENOMIC DNA]</scope>
    <source>
        <strain evidence="2 3">DSM 12816</strain>
    </source>
</reference>
<keyword evidence="3" id="KW-1185">Reference proteome</keyword>
<dbReference type="PANTHER" id="PTHR37298:SF1">
    <property type="entry name" value="UPF0111 PROTEIN YKAA"/>
    <property type="match status" value="1"/>
</dbReference>
<dbReference type="InterPro" id="IPR052912">
    <property type="entry name" value="UPF0111_domain"/>
</dbReference>
<evidence type="ECO:0000313" key="2">
    <source>
        <dbReference type="EMBL" id="SMC46370.1"/>
    </source>
</evidence>
<sequence length="207" mass="23597">MANKKGEDYFAIFVELVDFSCKSAVLLGEILNDYHSGELLEKMIEMHSLEHGGDAAKHVMRKKLAKEFITPIEREDIIAMSDAIDDVTDAVEDVLMRMYMCNIQSVREDALKMADIIVKCCNALRLALAEFANFRKSEILHGLIVQINQLEEEGDRLYTEAIRRLYVGAQDHLEVMAWDHVFQYLEKCCDACEDVADVIESVMLKNS</sequence>
<dbReference type="InterPro" id="IPR038078">
    <property type="entry name" value="PhoU-like_sf"/>
</dbReference>
<name>A0A1W1ZD52_9FIRM</name>
<protein>
    <recommendedName>
        <fullName evidence="4">Phosphate transport regulator (Distant homolog of PhoU)</fullName>
    </recommendedName>
</protein>
<dbReference type="Pfam" id="PF01865">
    <property type="entry name" value="PhoU_div"/>
    <property type="match status" value="1"/>
</dbReference>
<evidence type="ECO:0008006" key="4">
    <source>
        <dbReference type="Google" id="ProtNLM"/>
    </source>
</evidence>
<evidence type="ECO:0000256" key="1">
    <source>
        <dbReference type="ARBA" id="ARBA00008591"/>
    </source>
</evidence>
<dbReference type="RefSeq" id="WP_084233614.1">
    <property type="nucleotide sequence ID" value="NZ_FWXW01000002.1"/>
</dbReference>
<dbReference type="AlphaFoldDB" id="A0A1W1ZD52"/>
<dbReference type="PANTHER" id="PTHR37298">
    <property type="entry name" value="UPF0111 PROTEIN YKAA"/>
    <property type="match status" value="1"/>
</dbReference>
<dbReference type="Proteomes" id="UP000192790">
    <property type="component" value="Unassembled WGS sequence"/>
</dbReference>
<proteinExistence type="inferred from homology"/>